<evidence type="ECO:0000256" key="1">
    <source>
        <dbReference type="SAM" id="MobiDB-lite"/>
    </source>
</evidence>
<protein>
    <submittedName>
        <fullName evidence="2">Uncharacterized protein</fullName>
    </submittedName>
</protein>
<dbReference type="AlphaFoldDB" id="A0A0B7BIW1"/>
<accession>A0A0B7BIW1</accession>
<name>A0A0B7BIW1_9EUPU</name>
<feature type="compositionally biased region" description="Polar residues" evidence="1">
    <location>
        <begin position="36"/>
        <end position="55"/>
    </location>
</feature>
<proteinExistence type="predicted"/>
<reference evidence="2" key="1">
    <citation type="submission" date="2014-12" db="EMBL/GenBank/DDBJ databases">
        <title>Insight into the proteome of Arion vulgaris.</title>
        <authorList>
            <person name="Aradska J."/>
            <person name="Bulat T."/>
            <person name="Smidak R."/>
            <person name="Sarate P."/>
            <person name="Gangsoo J."/>
            <person name="Sialana F."/>
            <person name="Bilban M."/>
            <person name="Lubec G."/>
        </authorList>
    </citation>
    <scope>NUCLEOTIDE SEQUENCE</scope>
    <source>
        <tissue evidence="2">Skin</tissue>
    </source>
</reference>
<sequence length="55" mass="6579">MQRIQHRPACMFHRLQQGFRPYTTPENVEHHERHALSNTHNTTHRISIPRTTGNH</sequence>
<organism evidence="2">
    <name type="scientific">Arion vulgaris</name>
    <dbReference type="NCBI Taxonomy" id="1028688"/>
    <lineage>
        <taxon>Eukaryota</taxon>
        <taxon>Metazoa</taxon>
        <taxon>Spiralia</taxon>
        <taxon>Lophotrochozoa</taxon>
        <taxon>Mollusca</taxon>
        <taxon>Gastropoda</taxon>
        <taxon>Heterobranchia</taxon>
        <taxon>Euthyneura</taxon>
        <taxon>Panpulmonata</taxon>
        <taxon>Eupulmonata</taxon>
        <taxon>Stylommatophora</taxon>
        <taxon>Helicina</taxon>
        <taxon>Arionoidea</taxon>
        <taxon>Arionidae</taxon>
        <taxon>Arion</taxon>
    </lineage>
</organism>
<feature type="region of interest" description="Disordered" evidence="1">
    <location>
        <begin position="33"/>
        <end position="55"/>
    </location>
</feature>
<gene>
    <name evidence="2" type="primary">ORF193207</name>
</gene>
<dbReference type="EMBL" id="HACG01046429">
    <property type="protein sequence ID" value="CEK93294.1"/>
    <property type="molecule type" value="Transcribed_RNA"/>
</dbReference>
<evidence type="ECO:0000313" key="2">
    <source>
        <dbReference type="EMBL" id="CEK93294.1"/>
    </source>
</evidence>